<protein>
    <submittedName>
        <fullName evidence="1">Uncharacterized protein</fullName>
    </submittedName>
</protein>
<reference evidence="1 2" key="1">
    <citation type="submission" date="2023-11" db="EMBL/GenBank/DDBJ databases">
        <authorList>
            <person name="Cook R."/>
            <person name="Crisci M."/>
            <person name="Pye H."/>
            <person name="Adriaenssens E."/>
            <person name="Santini J."/>
        </authorList>
    </citation>
    <scope>NUCLEOTIDE SEQUENCE [LARGE SCALE GENOMIC DNA]</scope>
    <source>
        <strain evidence="1">Lak_Megaphage_Sonny</strain>
    </source>
</reference>
<proteinExistence type="predicted"/>
<name>A0ABZ0Z2Z7_9CAUD</name>
<evidence type="ECO:0000313" key="1">
    <source>
        <dbReference type="EMBL" id="WQJ53570.1"/>
    </source>
</evidence>
<sequence length="147" mass="16991">MPIFAVQKFKQQMKRLFLILAAFILSVSIYAKPAESVILKDVKSILTKAYNLKSGRIMHDKVTGISYVTIEGTQIWGRSCEYAMFDISIVMDNYANILPTTSWQVSHETDSIIREYICMIDDTHNYAVMMTYYISSNILFIMVYQED</sequence>
<accession>A0ABZ0Z2Z7</accession>
<dbReference type="EMBL" id="OR769223">
    <property type="protein sequence ID" value="WQJ53570.1"/>
    <property type="molecule type" value="Genomic_DNA"/>
</dbReference>
<dbReference type="Proteomes" id="UP001358193">
    <property type="component" value="Segment"/>
</dbReference>
<keyword evidence="2" id="KW-1185">Reference proteome</keyword>
<evidence type="ECO:0000313" key="2">
    <source>
        <dbReference type="Proteomes" id="UP001358193"/>
    </source>
</evidence>
<organism evidence="1 2">
    <name type="scientific">phage Lak_Megaphage_Sonny</name>
    <dbReference type="NCBI Taxonomy" id="3109229"/>
    <lineage>
        <taxon>Viruses</taxon>
        <taxon>Duplodnaviria</taxon>
        <taxon>Heunggongvirae</taxon>
        <taxon>Uroviricota</taxon>
        <taxon>Caudoviricetes</taxon>
        <taxon>Caudoviricetes code 15 clade</taxon>
    </lineage>
</organism>